<evidence type="ECO:0000313" key="1">
    <source>
        <dbReference type="EMBL" id="QJA51129.1"/>
    </source>
</evidence>
<dbReference type="EMBL" id="MT142497">
    <property type="protein sequence ID" value="QJA82815.1"/>
    <property type="molecule type" value="Genomic_DNA"/>
</dbReference>
<accession>A0A6H1ZUH6</accession>
<gene>
    <name evidence="2" type="ORF">MM415A00367_0003</name>
    <name evidence="1" type="ORF">TM448A01996_0002</name>
    <name evidence="3" type="ORF">TM448B01625_0012</name>
</gene>
<reference evidence="1" key="1">
    <citation type="submission" date="2020-03" db="EMBL/GenBank/DDBJ databases">
        <title>The deep terrestrial virosphere.</title>
        <authorList>
            <person name="Holmfeldt K."/>
            <person name="Nilsson E."/>
            <person name="Simone D."/>
            <person name="Lopez-Fernandez M."/>
            <person name="Wu X."/>
            <person name="de Brujin I."/>
            <person name="Lundin D."/>
            <person name="Andersson A."/>
            <person name="Bertilsson S."/>
            <person name="Dopson M."/>
        </authorList>
    </citation>
    <scope>NUCLEOTIDE SEQUENCE</scope>
    <source>
        <strain evidence="2">MM415A00367</strain>
        <strain evidence="1">TM448A01996</strain>
        <strain evidence="3">TM448B01625</strain>
    </source>
</reference>
<proteinExistence type="predicted"/>
<evidence type="ECO:0000313" key="3">
    <source>
        <dbReference type="EMBL" id="QJH99644.1"/>
    </source>
</evidence>
<dbReference type="EMBL" id="MT144800">
    <property type="protein sequence ID" value="QJH99644.1"/>
    <property type="molecule type" value="Genomic_DNA"/>
</dbReference>
<evidence type="ECO:0000313" key="2">
    <source>
        <dbReference type="EMBL" id="QJA82815.1"/>
    </source>
</evidence>
<dbReference type="AlphaFoldDB" id="A0A6H1ZUH6"/>
<dbReference type="EMBL" id="MT144239">
    <property type="protein sequence ID" value="QJA51129.1"/>
    <property type="molecule type" value="Genomic_DNA"/>
</dbReference>
<organism evidence="1">
    <name type="scientific">viral metagenome</name>
    <dbReference type="NCBI Taxonomy" id="1070528"/>
    <lineage>
        <taxon>unclassified sequences</taxon>
        <taxon>metagenomes</taxon>
        <taxon>organismal metagenomes</taxon>
    </lineage>
</organism>
<protein>
    <submittedName>
        <fullName evidence="1">Uncharacterized protein</fullName>
    </submittedName>
</protein>
<sequence length="81" mass="9699">MPKWCKHDFEVNAGMDEVTCKKCGDWYDIPALMKWTATDLMRVPKPIRLEVLKRQAELFNKDNPFYYQAEKKPRYLKMLSV</sequence>
<name>A0A6H1ZUH6_9ZZZZ</name>